<comment type="caution">
    <text evidence="3">The sequence shown here is derived from an EMBL/GenBank/DDBJ whole genome shotgun (WGS) entry which is preliminary data.</text>
</comment>
<feature type="chain" id="PRO_5047059582" description="DUF4235 domain-containing protein" evidence="2">
    <location>
        <begin position="20"/>
        <end position="156"/>
    </location>
</feature>
<evidence type="ECO:0000313" key="3">
    <source>
        <dbReference type="EMBL" id="MDO7877239.1"/>
    </source>
</evidence>
<keyword evidence="1" id="KW-1133">Transmembrane helix</keyword>
<reference evidence="3" key="1">
    <citation type="submission" date="2023-07" db="EMBL/GenBank/DDBJ databases">
        <authorList>
            <person name="Kim M.K."/>
        </authorList>
    </citation>
    <scope>NUCLEOTIDE SEQUENCE</scope>
    <source>
        <strain evidence="3">ASUV-10-1</strain>
    </source>
</reference>
<keyword evidence="4" id="KW-1185">Reference proteome</keyword>
<dbReference type="Proteomes" id="UP001176429">
    <property type="component" value="Unassembled WGS sequence"/>
</dbReference>
<organism evidence="3 4">
    <name type="scientific">Hymenobacter aranciens</name>
    <dbReference type="NCBI Taxonomy" id="3063996"/>
    <lineage>
        <taxon>Bacteria</taxon>
        <taxon>Pseudomonadati</taxon>
        <taxon>Bacteroidota</taxon>
        <taxon>Cytophagia</taxon>
        <taxon>Cytophagales</taxon>
        <taxon>Hymenobacteraceae</taxon>
        <taxon>Hymenobacter</taxon>
    </lineage>
</organism>
<keyword evidence="2" id="KW-0732">Signal</keyword>
<name>A0ABT9BHQ8_9BACT</name>
<gene>
    <name evidence="3" type="ORF">Q5H93_21010</name>
</gene>
<evidence type="ECO:0000256" key="2">
    <source>
        <dbReference type="SAM" id="SignalP"/>
    </source>
</evidence>
<keyword evidence="1" id="KW-0812">Transmembrane</keyword>
<evidence type="ECO:0000313" key="4">
    <source>
        <dbReference type="Proteomes" id="UP001176429"/>
    </source>
</evidence>
<sequence>MFKRLLVLLCGLLSVAAHAQTAPVAPAAPAATPPAPFELTQGRRDTLGALTSLFERRRRGGKVWVGIGAGGILALLRVVANPNTTTVNGVQTSSEVDGGAVAVVGLGFVALPAAIGIGKLARFSEKKENEVDRAYRSGQPLPRAMARRLTREDFKK</sequence>
<protein>
    <recommendedName>
        <fullName evidence="5">DUF4235 domain-containing protein</fullName>
    </recommendedName>
</protein>
<dbReference type="EMBL" id="JAUQSY010000018">
    <property type="protein sequence ID" value="MDO7877239.1"/>
    <property type="molecule type" value="Genomic_DNA"/>
</dbReference>
<feature type="signal peptide" evidence="2">
    <location>
        <begin position="1"/>
        <end position="19"/>
    </location>
</feature>
<proteinExistence type="predicted"/>
<keyword evidence="1" id="KW-0472">Membrane</keyword>
<evidence type="ECO:0008006" key="5">
    <source>
        <dbReference type="Google" id="ProtNLM"/>
    </source>
</evidence>
<dbReference type="RefSeq" id="WP_305008669.1">
    <property type="nucleotide sequence ID" value="NZ_JAUQSY010000018.1"/>
</dbReference>
<evidence type="ECO:0000256" key="1">
    <source>
        <dbReference type="SAM" id="Phobius"/>
    </source>
</evidence>
<accession>A0ABT9BHQ8</accession>
<feature type="transmembrane region" description="Helical" evidence="1">
    <location>
        <begin position="98"/>
        <end position="117"/>
    </location>
</feature>